<dbReference type="SUPFAM" id="SSF53822">
    <property type="entry name" value="Periplasmic binding protein-like I"/>
    <property type="match status" value="1"/>
</dbReference>
<feature type="domain" description="HTH lacI-type" evidence="4">
    <location>
        <begin position="10"/>
        <end position="64"/>
    </location>
</feature>
<dbReference type="SMART" id="SM00354">
    <property type="entry name" value="HTH_LACI"/>
    <property type="match status" value="1"/>
</dbReference>
<evidence type="ECO:0000313" key="5">
    <source>
        <dbReference type="EMBL" id="MDT0382081.1"/>
    </source>
</evidence>
<dbReference type="InterPro" id="IPR028082">
    <property type="entry name" value="Peripla_BP_I"/>
</dbReference>
<evidence type="ECO:0000256" key="3">
    <source>
        <dbReference type="ARBA" id="ARBA00023163"/>
    </source>
</evidence>
<reference evidence="6" key="1">
    <citation type="submission" date="2023-07" db="EMBL/GenBank/DDBJ databases">
        <title>30 novel species of actinomycetes from the DSMZ collection.</title>
        <authorList>
            <person name="Nouioui I."/>
        </authorList>
    </citation>
    <scope>NUCLEOTIDE SEQUENCE [LARGE SCALE GENOMIC DNA]</scope>
    <source>
        <strain evidence="6">DSM 42041</strain>
    </source>
</reference>
<dbReference type="Pfam" id="PF13377">
    <property type="entry name" value="Peripla_BP_3"/>
    <property type="match status" value="1"/>
</dbReference>
<dbReference type="InterPro" id="IPR010982">
    <property type="entry name" value="Lambda_DNA-bd_dom_sf"/>
</dbReference>
<dbReference type="PANTHER" id="PTHR30146">
    <property type="entry name" value="LACI-RELATED TRANSCRIPTIONAL REPRESSOR"/>
    <property type="match status" value="1"/>
</dbReference>
<evidence type="ECO:0000256" key="1">
    <source>
        <dbReference type="ARBA" id="ARBA00023015"/>
    </source>
</evidence>
<accession>A0ABU2NYL5</accession>
<dbReference type="CDD" id="cd01392">
    <property type="entry name" value="HTH_LacI"/>
    <property type="match status" value="1"/>
</dbReference>
<dbReference type="GO" id="GO:0003677">
    <property type="term" value="F:DNA binding"/>
    <property type="evidence" value="ECO:0007669"/>
    <property type="project" value="UniProtKB-KW"/>
</dbReference>
<dbReference type="RefSeq" id="WP_311675691.1">
    <property type="nucleotide sequence ID" value="NZ_JAVREQ010000030.1"/>
</dbReference>
<dbReference type="Gene3D" id="1.10.260.40">
    <property type="entry name" value="lambda repressor-like DNA-binding domains"/>
    <property type="match status" value="1"/>
</dbReference>
<dbReference type="InterPro" id="IPR046335">
    <property type="entry name" value="LacI/GalR-like_sensor"/>
</dbReference>
<dbReference type="PANTHER" id="PTHR30146:SF109">
    <property type="entry name" value="HTH-TYPE TRANSCRIPTIONAL REGULATOR GALS"/>
    <property type="match status" value="1"/>
</dbReference>
<comment type="caution">
    <text evidence="5">The sequence shown here is derived from an EMBL/GenBank/DDBJ whole genome shotgun (WGS) entry which is preliminary data.</text>
</comment>
<keyword evidence="1" id="KW-0805">Transcription regulation</keyword>
<dbReference type="CDD" id="cd06267">
    <property type="entry name" value="PBP1_LacI_sugar_binding-like"/>
    <property type="match status" value="1"/>
</dbReference>
<dbReference type="SUPFAM" id="SSF47413">
    <property type="entry name" value="lambda repressor-like DNA-binding domains"/>
    <property type="match status" value="1"/>
</dbReference>
<dbReference type="Pfam" id="PF00356">
    <property type="entry name" value="LacI"/>
    <property type="match status" value="1"/>
</dbReference>
<evidence type="ECO:0000256" key="2">
    <source>
        <dbReference type="ARBA" id="ARBA00023125"/>
    </source>
</evidence>
<dbReference type="PROSITE" id="PS50932">
    <property type="entry name" value="HTH_LACI_2"/>
    <property type="match status" value="1"/>
</dbReference>
<dbReference type="EMBL" id="JAVREQ010000030">
    <property type="protein sequence ID" value="MDT0382081.1"/>
    <property type="molecule type" value="Genomic_DNA"/>
</dbReference>
<keyword evidence="2 5" id="KW-0238">DNA-binding</keyword>
<evidence type="ECO:0000259" key="4">
    <source>
        <dbReference type="PROSITE" id="PS50932"/>
    </source>
</evidence>
<keyword evidence="3" id="KW-0804">Transcription</keyword>
<evidence type="ECO:0000313" key="6">
    <source>
        <dbReference type="Proteomes" id="UP001183414"/>
    </source>
</evidence>
<dbReference type="InterPro" id="IPR000843">
    <property type="entry name" value="HTH_LacI"/>
</dbReference>
<proteinExistence type="predicted"/>
<organism evidence="5 6">
    <name type="scientific">Streptomyces hazeniae</name>
    <dbReference type="NCBI Taxonomy" id="3075538"/>
    <lineage>
        <taxon>Bacteria</taxon>
        <taxon>Bacillati</taxon>
        <taxon>Actinomycetota</taxon>
        <taxon>Actinomycetes</taxon>
        <taxon>Kitasatosporales</taxon>
        <taxon>Streptomycetaceae</taxon>
        <taxon>Streptomyces</taxon>
    </lineage>
</organism>
<dbReference type="Proteomes" id="UP001183414">
    <property type="component" value="Unassembled WGS sequence"/>
</dbReference>
<protein>
    <submittedName>
        <fullName evidence="5">LacI family DNA-binding transcriptional regulator</fullName>
    </submittedName>
</protein>
<dbReference type="PROSITE" id="PS00356">
    <property type="entry name" value="HTH_LACI_1"/>
    <property type="match status" value="1"/>
</dbReference>
<keyword evidence="6" id="KW-1185">Reference proteome</keyword>
<sequence>MVQRRPAGRPTLEEVAARAGVGRGTVSRVVNKSPRVRESTRLVVEQAIAELGYVPNRAARALAGNRTDAIALVIPEHQKRLFAEPYFSDLIHGVGDELADSEMQLLLTFVRSDKERRRFVQYARAGRIDGVLLASMHVDDPLPDTLAALGVPTVMSGRRSAEEPCSYVDSDNVGGARAAVRHLLDSGRTTVATVAGPADMYVAQCRLAGYRQALDAAGRPYDPALVAAADFTEVGGRAATERLLRDAPGLDAVFAASDPMALGALGALRAAGRRVPEDVAVVGFEDSALARHSDPPLTTVRQPIEEMGRTMIRVLLEEIATPGTAWRHVILRTELVHRASA</sequence>
<dbReference type="Gene3D" id="3.40.50.2300">
    <property type="match status" value="2"/>
</dbReference>
<gene>
    <name evidence="5" type="ORF">RM572_25300</name>
</gene>
<name>A0ABU2NYL5_9ACTN</name>